<organism evidence="1 2">
    <name type="scientific">Chryseobacterium indoltheticum</name>
    <dbReference type="NCBI Taxonomy" id="254"/>
    <lineage>
        <taxon>Bacteria</taxon>
        <taxon>Pseudomonadati</taxon>
        <taxon>Bacteroidota</taxon>
        <taxon>Flavobacteriia</taxon>
        <taxon>Flavobacteriales</taxon>
        <taxon>Weeksellaceae</taxon>
        <taxon>Chryseobacterium group</taxon>
        <taxon>Chryseobacterium</taxon>
    </lineage>
</organism>
<dbReference type="EMBL" id="UFVR01000004">
    <property type="protein sequence ID" value="SUX48812.1"/>
    <property type="molecule type" value="Genomic_DNA"/>
</dbReference>
<reference evidence="1 2" key="1">
    <citation type="submission" date="2018-06" db="EMBL/GenBank/DDBJ databases">
        <authorList>
            <consortium name="Pathogen Informatics"/>
            <person name="Doyle S."/>
        </authorList>
    </citation>
    <scope>NUCLEOTIDE SEQUENCE [LARGE SCALE GENOMIC DNA]</scope>
    <source>
        <strain evidence="1 2">NCTC13532</strain>
    </source>
</reference>
<protein>
    <submittedName>
        <fullName evidence="1">Uncharacterized protein</fullName>
    </submittedName>
</protein>
<evidence type="ECO:0000313" key="2">
    <source>
        <dbReference type="Proteomes" id="UP000254282"/>
    </source>
</evidence>
<accession>A0A381FQL5</accession>
<dbReference type="AlphaFoldDB" id="A0A381FQL5"/>
<name>A0A381FQL5_9FLAO</name>
<evidence type="ECO:0000313" key="1">
    <source>
        <dbReference type="EMBL" id="SUX48812.1"/>
    </source>
</evidence>
<gene>
    <name evidence="1" type="ORF">NCTC13532_04423</name>
</gene>
<proteinExistence type="predicted"/>
<sequence length="82" mass="9321">MFDNIHLLCKMKKIKFKTSPTTIRRANSSLISNGIDSNVKENYAGVIVARSRMNGVVNVREISKEKINEAYKKSLSEYAEKL</sequence>
<dbReference type="Proteomes" id="UP000254282">
    <property type="component" value="Unassembled WGS sequence"/>
</dbReference>